<dbReference type="EMBL" id="BAABGY010000008">
    <property type="protein sequence ID" value="GAA4335528.1"/>
    <property type="molecule type" value="Genomic_DNA"/>
</dbReference>
<dbReference type="InterPro" id="IPR011059">
    <property type="entry name" value="Metal-dep_hydrolase_composite"/>
</dbReference>
<dbReference type="Gene3D" id="2.30.40.10">
    <property type="entry name" value="Urease, subunit C, domain 1"/>
    <property type="match status" value="1"/>
</dbReference>
<comment type="caution">
    <text evidence="2">The sequence shown here is derived from an EMBL/GenBank/DDBJ whole genome shotgun (WGS) entry which is preliminary data.</text>
</comment>
<gene>
    <name evidence="2" type="ORF">GCM10023184_30400</name>
</gene>
<dbReference type="InterPro" id="IPR032466">
    <property type="entry name" value="Metal_Hydrolase"/>
</dbReference>
<dbReference type="PANTHER" id="PTHR43135">
    <property type="entry name" value="ALPHA-D-RIBOSE 1-METHYLPHOSPHONATE 5-TRIPHOSPHATE DIPHOSPHATASE"/>
    <property type="match status" value="1"/>
</dbReference>
<evidence type="ECO:0000259" key="1">
    <source>
        <dbReference type="Pfam" id="PF07969"/>
    </source>
</evidence>
<evidence type="ECO:0000313" key="2">
    <source>
        <dbReference type="EMBL" id="GAA4335528.1"/>
    </source>
</evidence>
<protein>
    <recommendedName>
        <fullName evidence="1">Amidohydrolase 3 domain-containing protein</fullName>
    </recommendedName>
</protein>
<organism evidence="2 3">
    <name type="scientific">Flaviaesturariibacter amylovorans</name>
    <dbReference type="NCBI Taxonomy" id="1084520"/>
    <lineage>
        <taxon>Bacteria</taxon>
        <taxon>Pseudomonadati</taxon>
        <taxon>Bacteroidota</taxon>
        <taxon>Chitinophagia</taxon>
        <taxon>Chitinophagales</taxon>
        <taxon>Chitinophagaceae</taxon>
        <taxon>Flaviaestuariibacter</taxon>
    </lineage>
</organism>
<dbReference type="Pfam" id="PF07969">
    <property type="entry name" value="Amidohydro_3"/>
    <property type="match status" value="1"/>
</dbReference>
<reference evidence="3" key="1">
    <citation type="journal article" date="2019" name="Int. J. Syst. Evol. Microbiol.">
        <title>The Global Catalogue of Microorganisms (GCM) 10K type strain sequencing project: providing services to taxonomists for standard genome sequencing and annotation.</title>
        <authorList>
            <consortium name="The Broad Institute Genomics Platform"/>
            <consortium name="The Broad Institute Genome Sequencing Center for Infectious Disease"/>
            <person name="Wu L."/>
            <person name="Ma J."/>
        </authorList>
    </citation>
    <scope>NUCLEOTIDE SEQUENCE [LARGE SCALE GENOMIC DNA]</scope>
    <source>
        <strain evidence="3">JCM 17919</strain>
    </source>
</reference>
<dbReference type="PANTHER" id="PTHR43135:SF3">
    <property type="entry name" value="ALPHA-D-RIBOSE 1-METHYLPHOSPHONATE 5-TRIPHOSPHATE DIPHOSPHATASE"/>
    <property type="match status" value="1"/>
</dbReference>
<keyword evidence="3" id="KW-1185">Reference proteome</keyword>
<dbReference type="Proteomes" id="UP001501725">
    <property type="component" value="Unassembled WGS sequence"/>
</dbReference>
<sequence length="641" mass="70127">MFCAATATAQRTALPDSGRFLLYLWYKPVGEETYTVTRQGGQRLIDVRFQYEDRGTRVPMESRLELSDRFALRSFTLTGKPGRFSVINDSFSTKGEGLSLTRGGRTTVQKSTRKVFPHYTSAPASLYLFLVKYWEASGRPASIYSIPDGTPVRIAHAGVDSFSRNGKTLVLHRYRMERERFLVRYLWLDADGALAGIAAGFLSTINAKYSDLLHEFRTRTARYTLLEFPVPQPENSLVIRNARLVDIETGTVTGNAVIHIQRGVIAWAGPASEAPVIRKGKTLDAAGGTVLPGLWDMHQHYNSAVLGPALIGMGITSVRDCANQDDFLALVKRSIDQGESIGPQIYRAGLIDGSGPNMLGTVAANSPAEGREAVRRYHRAGYDQIKVYNSVKPAVLGAICAEARALRLPVVGHVPRGMSVGAVLDSGMTGLSHINNVMAGFDIDSSSYTIDYAKPVNAALLARLKATGAVIDPTCVFLELARRPLAADIRALYPDVDTWPRFMATDIRTYGSPADTIAKYRFGRRQPLYGATLLRMLRAGIPVVAGTDLQPFPGYPLYRELELYVQGGFTPLEALETATSIPARVMGSKAGTLRAGATADIIIVEGDPLTRIGDLRRVRWVIRGGQLYDAPRLRRALGFGR</sequence>
<accession>A0ABP8H7S2</accession>
<name>A0ABP8H7S2_9BACT</name>
<dbReference type="Gene3D" id="3.40.50.10910">
    <property type="entry name" value="Amidohydrolase"/>
    <property type="match status" value="1"/>
</dbReference>
<evidence type="ECO:0000313" key="3">
    <source>
        <dbReference type="Proteomes" id="UP001501725"/>
    </source>
</evidence>
<dbReference type="SUPFAM" id="SSF51556">
    <property type="entry name" value="Metallo-dependent hydrolases"/>
    <property type="match status" value="1"/>
</dbReference>
<proteinExistence type="predicted"/>
<feature type="domain" description="Amidohydrolase 3" evidence="1">
    <location>
        <begin position="514"/>
        <end position="626"/>
    </location>
</feature>
<dbReference type="InterPro" id="IPR051781">
    <property type="entry name" value="Metallo-dep_Hydrolase"/>
</dbReference>
<dbReference type="InterPro" id="IPR013108">
    <property type="entry name" value="Amidohydro_3"/>
</dbReference>
<dbReference type="SUPFAM" id="SSF51338">
    <property type="entry name" value="Composite domain of metallo-dependent hydrolases"/>
    <property type="match status" value="1"/>
</dbReference>
<dbReference type="Gene3D" id="3.30.110.90">
    <property type="entry name" value="Amidohydrolase"/>
    <property type="match status" value="1"/>
</dbReference>
<dbReference type="Gene3D" id="1.20.58.520">
    <property type="entry name" value="Amidohydrolase"/>
    <property type="match status" value="1"/>
</dbReference>